<organism evidence="2 3">
    <name type="scientific">Sinosporangium siamense</name>
    <dbReference type="NCBI Taxonomy" id="1367973"/>
    <lineage>
        <taxon>Bacteria</taxon>
        <taxon>Bacillati</taxon>
        <taxon>Actinomycetota</taxon>
        <taxon>Actinomycetes</taxon>
        <taxon>Streptosporangiales</taxon>
        <taxon>Streptosporangiaceae</taxon>
        <taxon>Sinosporangium</taxon>
    </lineage>
</organism>
<comment type="caution">
    <text evidence="2">The sequence shown here is derived from an EMBL/GenBank/DDBJ whole genome shotgun (WGS) entry which is preliminary data.</text>
</comment>
<evidence type="ECO:0000313" key="3">
    <source>
        <dbReference type="Proteomes" id="UP000606172"/>
    </source>
</evidence>
<gene>
    <name evidence="2" type="ORF">Ssi02_41440</name>
</gene>
<sequence>MTRTLAREAAVTRHRSRTPNAECPATPATRTAKPRGPFPGNAYGGAGIPGSAVRNHHVSDE</sequence>
<dbReference type="Proteomes" id="UP000606172">
    <property type="component" value="Unassembled WGS sequence"/>
</dbReference>
<protein>
    <submittedName>
        <fullName evidence="2">Uncharacterized protein</fullName>
    </submittedName>
</protein>
<evidence type="ECO:0000256" key="1">
    <source>
        <dbReference type="SAM" id="MobiDB-lite"/>
    </source>
</evidence>
<keyword evidence="3" id="KW-1185">Reference proteome</keyword>
<proteinExistence type="predicted"/>
<accession>A0A919RHF7</accession>
<dbReference type="EMBL" id="BOOW01000027">
    <property type="protein sequence ID" value="GII93913.1"/>
    <property type="molecule type" value="Genomic_DNA"/>
</dbReference>
<feature type="region of interest" description="Disordered" evidence="1">
    <location>
        <begin position="1"/>
        <end position="61"/>
    </location>
</feature>
<name>A0A919RHF7_9ACTN</name>
<dbReference type="RefSeq" id="WP_204027633.1">
    <property type="nucleotide sequence ID" value="NZ_BOOW01000027.1"/>
</dbReference>
<evidence type="ECO:0000313" key="2">
    <source>
        <dbReference type="EMBL" id="GII93913.1"/>
    </source>
</evidence>
<dbReference type="AlphaFoldDB" id="A0A919RHF7"/>
<reference evidence="2" key="1">
    <citation type="submission" date="2021-01" db="EMBL/GenBank/DDBJ databases">
        <title>Whole genome shotgun sequence of Sinosporangium siamense NBRC 109515.</title>
        <authorList>
            <person name="Komaki H."/>
            <person name="Tamura T."/>
        </authorList>
    </citation>
    <scope>NUCLEOTIDE SEQUENCE</scope>
    <source>
        <strain evidence="2">NBRC 109515</strain>
    </source>
</reference>